<name>A0A8C0GYJ3_CHEAB</name>
<accession>A0A8C0GYJ3</accession>
<proteinExistence type="inferred from homology"/>
<evidence type="ECO:0000313" key="6">
    <source>
        <dbReference type="Ensembl" id="ENSCABP00000016177.1"/>
    </source>
</evidence>
<dbReference type="SMART" id="SM00320">
    <property type="entry name" value="WD40"/>
    <property type="match status" value="4"/>
</dbReference>
<dbReference type="PROSITE" id="PS50294">
    <property type="entry name" value="WD_REPEATS_REGION"/>
    <property type="match status" value="1"/>
</dbReference>
<dbReference type="Pfam" id="PF25391">
    <property type="entry name" value="WD40_Gbeta"/>
    <property type="match status" value="1"/>
</dbReference>
<dbReference type="GeneTree" id="ENSGT01000000214413"/>
<dbReference type="Ensembl" id="ENSCABT00000017734.1">
    <property type="protein sequence ID" value="ENSCABP00000016177.1"/>
    <property type="gene ID" value="ENSCABG00000012032.1"/>
</dbReference>
<dbReference type="AlphaFoldDB" id="A0A8C0GYJ3"/>
<dbReference type="GO" id="GO:0007165">
    <property type="term" value="P:signal transduction"/>
    <property type="evidence" value="ECO:0007669"/>
    <property type="project" value="UniProtKB-KW"/>
</dbReference>
<keyword evidence="4" id="KW-0807">Transducer</keyword>
<keyword evidence="3" id="KW-0677">Repeat</keyword>
<dbReference type="InterPro" id="IPR001680">
    <property type="entry name" value="WD40_rpt"/>
</dbReference>
<evidence type="ECO:0000256" key="2">
    <source>
        <dbReference type="ARBA" id="ARBA00022574"/>
    </source>
</evidence>
<dbReference type="CDD" id="cd00200">
    <property type="entry name" value="WD40"/>
    <property type="match status" value="1"/>
</dbReference>
<dbReference type="InterPro" id="IPR001632">
    <property type="entry name" value="WD40_G-protein_beta-like"/>
</dbReference>
<comment type="similarity">
    <text evidence="1">Belongs to the WD repeat G protein beta family.</text>
</comment>
<evidence type="ECO:0000313" key="7">
    <source>
        <dbReference type="Proteomes" id="UP000694404"/>
    </source>
</evidence>
<evidence type="ECO:0000256" key="4">
    <source>
        <dbReference type="ARBA" id="ARBA00023224"/>
    </source>
</evidence>
<dbReference type="Gene3D" id="2.130.10.10">
    <property type="entry name" value="YVTN repeat-like/Quinoprotein amine dehydrogenase"/>
    <property type="match status" value="1"/>
</dbReference>
<evidence type="ECO:0000256" key="5">
    <source>
        <dbReference type="PROSITE-ProRule" id="PRU00221"/>
    </source>
</evidence>
<sequence>MLGYQSRRVVTGLITNINRFQPRVRTPQAAVKTAGSTLALCSSVSLTGRVKDCFISPQVHAIPLRSSWVMTCAYAPSGNFVACGGLDNMCSIYNLKTREGNVKVSRELSAHTGYLSCCRFLDDNNIVTSSGDTTCALWDIETGQQKTVFMGHTGDCMSLAVSPDFKLFISGACDATAKLWDVREGTCRQTFTGHESDINAICMMPSLRLFDLRRPGVIIVYSHESIICGITSVAFFPQRASHAGWI</sequence>
<keyword evidence="2 5" id="KW-0853">WD repeat</keyword>
<dbReference type="PRINTS" id="PR00319">
    <property type="entry name" value="GPROTEINB"/>
</dbReference>
<reference evidence="6" key="1">
    <citation type="submission" date="2025-08" db="UniProtKB">
        <authorList>
            <consortium name="Ensembl"/>
        </authorList>
    </citation>
    <scope>IDENTIFICATION</scope>
</reference>
<dbReference type="InterPro" id="IPR036322">
    <property type="entry name" value="WD40_repeat_dom_sf"/>
</dbReference>
<keyword evidence="7" id="KW-1185">Reference proteome</keyword>
<evidence type="ECO:0000256" key="3">
    <source>
        <dbReference type="ARBA" id="ARBA00022737"/>
    </source>
</evidence>
<evidence type="ECO:0000256" key="1">
    <source>
        <dbReference type="ARBA" id="ARBA00009768"/>
    </source>
</evidence>
<protein>
    <submittedName>
        <fullName evidence="6">G protein subunit beta 3</fullName>
    </submittedName>
</protein>
<dbReference type="PANTHER" id="PTHR19850">
    <property type="entry name" value="GUANINE NUCLEOTIDE-BINDING PROTEIN BETA G PROTEIN BETA"/>
    <property type="match status" value="1"/>
</dbReference>
<dbReference type="PROSITE" id="PS50082">
    <property type="entry name" value="WD_REPEATS_2"/>
    <property type="match status" value="2"/>
</dbReference>
<dbReference type="InterPro" id="IPR015943">
    <property type="entry name" value="WD40/YVTN_repeat-like_dom_sf"/>
</dbReference>
<dbReference type="Proteomes" id="UP000694404">
    <property type="component" value="Unplaced"/>
</dbReference>
<organism evidence="6 7">
    <name type="scientific">Chelonoidis abingdonii</name>
    <name type="common">Abingdon island giant tortoise</name>
    <name type="synonym">Testudo abingdonii</name>
    <dbReference type="NCBI Taxonomy" id="106734"/>
    <lineage>
        <taxon>Eukaryota</taxon>
        <taxon>Metazoa</taxon>
        <taxon>Chordata</taxon>
        <taxon>Craniata</taxon>
        <taxon>Vertebrata</taxon>
        <taxon>Euteleostomi</taxon>
        <taxon>Archelosauria</taxon>
        <taxon>Testudinata</taxon>
        <taxon>Testudines</taxon>
        <taxon>Cryptodira</taxon>
        <taxon>Durocryptodira</taxon>
        <taxon>Testudinoidea</taxon>
        <taxon>Testudinidae</taxon>
        <taxon>Chelonoidis</taxon>
    </lineage>
</organism>
<reference evidence="6" key="2">
    <citation type="submission" date="2025-09" db="UniProtKB">
        <authorList>
            <consortium name="Ensembl"/>
        </authorList>
    </citation>
    <scope>IDENTIFICATION</scope>
</reference>
<dbReference type="SUPFAM" id="SSF50978">
    <property type="entry name" value="WD40 repeat-like"/>
    <property type="match status" value="1"/>
</dbReference>
<feature type="repeat" description="WD" evidence="5">
    <location>
        <begin position="108"/>
        <end position="148"/>
    </location>
</feature>
<feature type="repeat" description="WD" evidence="5">
    <location>
        <begin position="149"/>
        <end position="190"/>
    </location>
</feature>
<dbReference type="InterPro" id="IPR019775">
    <property type="entry name" value="WD40_repeat_CS"/>
</dbReference>
<dbReference type="InterPro" id="IPR016346">
    <property type="entry name" value="G-protein_beta_1-5"/>
</dbReference>
<dbReference type="PROSITE" id="PS00678">
    <property type="entry name" value="WD_REPEATS_1"/>
    <property type="match status" value="1"/>
</dbReference>